<keyword evidence="1" id="KW-1133">Transmembrane helix</keyword>
<feature type="transmembrane region" description="Helical" evidence="1">
    <location>
        <begin position="21"/>
        <end position="39"/>
    </location>
</feature>
<evidence type="ECO:0000313" key="3">
    <source>
        <dbReference type="Proteomes" id="UP001501222"/>
    </source>
</evidence>
<protein>
    <submittedName>
        <fullName evidence="2">Uncharacterized protein</fullName>
    </submittedName>
</protein>
<comment type="caution">
    <text evidence="2">The sequence shown here is derived from an EMBL/GenBank/DDBJ whole genome shotgun (WGS) entry which is preliminary data.</text>
</comment>
<keyword evidence="1" id="KW-0812">Transmembrane</keyword>
<evidence type="ECO:0000313" key="2">
    <source>
        <dbReference type="EMBL" id="GAA3559267.1"/>
    </source>
</evidence>
<dbReference type="RefSeq" id="WP_344840954.1">
    <property type="nucleotide sequence ID" value="NZ_BAABAA010000003.1"/>
</dbReference>
<name>A0ABP6X297_9ACTN</name>
<dbReference type="EMBL" id="BAABAA010000003">
    <property type="protein sequence ID" value="GAA3559267.1"/>
    <property type="molecule type" value="Genomic_DNA"/>
</dbReference>
<proteinExistence type="predicted"/>
<accession>A0ABP6X297</accession>
<keyword evidence="1" id="KW-0472">Membrane</keyword>
<organism evidence="2 3">
    <name type="scientific">Kribbella ginsengisoli</name>
    <dbReference type="NCBI Taxonomy" id="363865"/>
    <lineage>
        <taxon>Bacteria</taxon>
        <taxon>Bacillati</taxon>
        <taxon>Actinomycetota</taxon>
        <taxon>Actinomycetes</taxon>
        <taxon>Propionibacteriales</taxon>
        <taxon>Kribbellaceae</taxon>
        <taxon>Kribbella</taxon>
    </lineage>
</organism>
<gene>
    <name evidence="2" type="ORF">GCM10022235_29340</name>
</gene>
<reference evidence="3" key="1">
    <citation type="journal article" date="2019" name="Int. J. Syst. Evol. Microbiol.">
        <title>The Global Catalogue of Microorganisms (GCM) 10K type strain sequencing project: providing services to taxonomists for standard genome sequencing and annotation.</title>
        <authorList>
            <consortium name="The Broad Institute Genomics Platform"/>
            <consortium name="The Broad Institute Genome Sequencing Center for Infectious Disease"/>
            <person name="Wu L."/>
            <person name="Ma J."/>
        </authorList>
    </citation>
    <scope>NUCLEOTIDE SEQUENCE [LARGE SCALE GENOMIC DNA]</scope>
    <source>
        <strain evidence="3">JCM 16928</strain>
    </source>
</reference>
<evidence type="ECO:0000256" key="1">
    <source>
        <dbReference type="SAM" id="Phobius"/>
    </source>
</evidence>
<keyword evidence="3" id="KW-1185">Reference proteome</keyword>
<sequence>MAVEPYDPHPRRERFDPEFVAIVRIVVVIGALAALLYWLG</sequence>
<dbReference type="Proteomes" id="UP001501222">
    <property type="component" value="Unassembled WGS sequence"/>
</dbReference>